<reference evidence="10 11" key="1">
    <citation type="submission" date="2019-08" db="EMBL/GenBank/DDBJ databases">
        <authorList>
            <person name="Wang G."/>
            <person name="Xu Z."/>
        </authorList>
    </citation>
    <scope>NUCLEOTIDE SEQUENCE [LARGE SCALE GENOMIC DNA]</scope>
    <source>
        <strain evidence="10 11">ZX</strain>
    </source>
</reference>
<keyword evidence="6" id="KW-0418">Kinase</keyword>
<dbReference type="PANTHER" id="PTHR43102:SF2">
    <property type="entry name" value="GAF DOMAIN-CONTAINING PROTEIN"/>
    <property type="match status" value="1"/>
</dbReference>
<keyword evidence="11" id="KW-1185">Reference proteome</keyword>
<evidence type="ECO:0000256" key="2">
    <source>
        <dbReference type="ARBA" id="ARBA00012438"/>
    </source>
</evidence>
<evidence type="ECO:0000259" key="9">
    <source>
        <dbReference type="SMART" id="SM00911"/>
    </source>
</evidence>
<dbReference type="GO" id="GO:0005524">
    <property type="term" value="F:ATP binding"/>
    <property type="evidence" value="ECO:0007669"/>
    <property type="project" value="UniProtKB-KW"/>
</dbReference>
<organism evidence="10 11">
    <name type="scientific">Sphingomonas montanisoli</name>
    <dbReference type="NCBI Taxonomy" id="2606412"/>
    <lineage>
        <taxon>Bacteria</taxon>
        <taxon>Pseudomonadati</taxon>
        <taxon>Pseudomonadota</taxon>
        <taxon>Alphaproteobacteria</taxon>
        <taxon>Sphingomonadales</taxon>
        <taxon>Sphingomonadaceae</taxon>
        <taxon>Sphingomonas</taxon>
    </lineage>
</organism>
<keyword evidence="7" id="KW-0067">ATP-binding</keyword>
<dbReference type="Pfam" id="PF07536">
    <property type="entry name" value="HWE_HK"/>
    <property type="match status" value="1"/>
</dbReference>
<comment type="caution">
    <text evidence="10">The sequence shown here is derived from an EMBL/GenBank/DDBJ whole genome shotgun (WGS) entry which is preliminary data.</text>
</comment>
<evidence type="ECO:0000256" key="4">
    <source>
        <dbReference type="ARBA" id="ARBA00022679"/>
    </source>
</evidence>
<gene>
    <name evidence="10" type="ORF">FYJ91_18850</name>
</gene>
<evidence type="ECO:0000256" key="1">
    <source>
        <dbReference type="ARBA" id="ARBA00000085"/>
    </source>
</evidence>
<evidence type="ECO:0000256" key="7">
    <source>
        <dbReference type="ARBA" id="ARBA00022840"/>
    </source>
</evidence>
<dbReference type="SUPFAM" id="SSF55781">
    <property type="entry name" value="GAF domain-like"/>
    <property type="match status" value="1"/>
</dbReference>
<dbReference type="Gene3D" id="3.30.565.10">
    <property type="entry name" value="Histidine kinase-like ATPase, C-terminal domain"/>
    <property type="match status" value="1"/>
</dbReference>
<evidence type="ECO:0000256" key="5">
    <source>
        <dbReference type="ARBA" id="ARBA00022741"/>
    </source>
</evidence>
<dbReference type="EC" id="2.7.13.3" evidence="2"/>
<feature type="domain" description="GAF" evidence="8">
    <location>
        <begin position="24"/>
        <end position="168"/>
    </location>
</feature>
<dbReference type="AlphaFoldDB" id="A0A5D9BZ62"/>
<dbReference type="SMART" id="SM00911">
    <property type="entry name" value="HWE_HK"/>
    <property type="match status" value="1"/>
</dbReference>
<comment type="catalytic activity">
    <reaction evidence="1">
        <text>ATP + protein L-histidine = ADP + protein N-phospho-L-histidine.</text>
        <dbReference type="EC" id="2.7.13.3"/>
    </reaction>
</comment>
<accession>A0A5D9BZ62</accession>
<protein>
    <recommendedName>
        <fullName evidence="2">histidine kinase</fullName>
        <ecNumber evidence="2">2.7.13.3</ecNumber>
    </recommendedName>
</protein>
<keyword evidence="3" id="KW-0597">Phosphoprotein</keyword>
<dbReference type="InterPro" id="IPR036890">
    <property type="entry name" value="HATPase_C_sf"/>
</dbReference>
<dbReference type="RefSeq" id="WP_149523870.1">
    <property type="nucleotide sequence ID" value="NZ_VTOU01000005.1"/>
</dbReference>
<evidence type="ECO:0000313" key="10">
    <source>
        <dbReference type="EMBL" id="TZG24676.1"/>
    </source>
</evidence>
<dbReference type="InterPro" id="IPR029016">
    <property type="entry name" value="GAF-like_dom_sf"/>
</dbReference>
<proteinExistence type="predicted"/>
<keyword evidence="4" id="KW-0808">Transferase</keyword>
<evidence type="ECO:0000313" key="11">
    <source>
        <dbReference type="Proteomes" id="UP000322077"/>
    </source>
</evidence>
<name>A0A5D9BZ62_9SPHN</name>
<dbReference type="Pfam" id="PF01590">
    <property type="entry name" value="GAF"/>
    <property type="match status" value="1"/>
</dbReference>
<evidence type="ECO:0000256" key="6">
    <source>
        <dbReference type="ARBA" id="ARBA00022777"/>
    </source>
</evidence>
<evidence type="ECO:0000256" key="3">
    <source>
        <dbReference type="ARBA" id="ARBA00022553"/>
    </source>
</evidence>
<sequence>MPQISPTDDARLDALGDYAVLDTPAEPDFDDIVHIAAHVCATPIALVSLVEKDRQWFKARVGIDACETPITQSVCALGLARDELLIIPDLTADSRTDANTLVTQDPNLRFYAGAPLITPSGVAIGMLCVIDTRPRPEGLTTEQQHTLRALARQVIVQLEYRKAIVVQQTIEAERQLLNEELSHRLKNTLAMVQGIANQTLKSVADRAPVEAFDARLLALSSAHDILMRESWASARMNLIVEGGMNLHAPQHRFTAKGCDTLLGPRGALSTAMLVHELATNAVKYGSLSSPTGHVDISWRIEPGEKGEEFVLEWREHGGPPVVVPEIKGFGSRLISTGLSGTRRVEESFAPSGYEACFRAPLSRMREN</sequence>
<dbReference type="PANTHER" id="PTHR43102">
    <property type="entry name" value="SLR1143 PROTEIN"/>
    <property type="match status" value="1"/>
</dbReference>
<dbReference type="InterPro" id="IPR011102">
    <property type="entry name" value="Sig_transdc_His_kinase_HWE"/>
</dbReference>
<dbReference type="InterPro" id="IPR003018">
    <property type="entry name" value="GAF"/>
</dbReference>
<dbReference type="GO" id="GO:0004673">
    <property type="term" value="F:protein histidine kinase activity"/>
    <property type="evidence" value="ECO:0007669"/>
    <property type="project" value="UniProtKB-EC"/>
</dbReference>
<dbReference type="EMBL" id="VTOU01000005">
    <property type="protein sequence ID" value="TZG24676.1"/>
    <property type="molecule type" value="Genomic_DNA"/>
</dbReference>
<dbReference type="Proteomes" id="UP000322077">
    <property type="component" value="Unassembled WGS sequence"/>
</dbReference>
<feature type="domain" description="Signal transduction histidine kinase HWE region" evidence="9">
    <location>
        <begin position="180"/>
        <end position="259"/>
    </location>
</feature>
<dbReference type="SMART" id="SM00065">
    <property type="entry name" value="GAF"/>
    <property type="match status" value="1"/>
</dbReference>
<evidence type="ECO:0000259" key="8">
    <source>
        <dbReference type="SMART" id="SM00065"/>
    </source>
</evidence>
<keyword evidence="5" id="KW-0547">Nucleotide-binding</keyword>
<dbReference type="Gene3D" id="3.30.450.40">
    <property type="match status" value="1"/>
</dbReference>